<protein>
    <submittedName>
        <fullName evidence="6">GTP-binding protein 1</fullName>
    </submittedName>
</protein>
<dbReference type="CDD" id="cd03708">
    <property type="entry name" value="GTPBP_III"/>
    <property type="match status" value="1"/>
</dbReference>
<comment type="caution">
    <text evidence="6">The sequence shown here is derived from an EMBL/GenBank/DDBJ whole genome shotgun (WGS) entry which is preliminary data.</text>
</comment>
<dbReference type="GO" id="GO:0005525">
    <property type="term" value="F:GTP binding"/>
    <property type="evidence" value="ECO:0007669"/>
    <property type="project" value="UniProtKB-KW"/>
</dbReference>
<sequence>MDFVEPSAMTVTTTDSSSSSTSSSVTTTNPVDFKSSVGNGLEHRLNVEDNITLKCSTSSSTNPTTTTTTTTTNNSETDSNTHEDQTNDNNNNNTTEEGDSAPPPPMNNLQPEVEYGNVEYKLKLVNPTEERLEHLVSQLKWRMGEMGEAIYDIGVEDDGTATGLSDEDITASMETLKKMASRLNSDLTVIRERTGSKGKVLEVLIRKYASDDFTEVRVTVVGNVDAGKSTLLGVLTRGQLDNGRGLARMNVFRHKHELESGRTSSISQEVVGFDSKGKIVNYTHNNIHNEIGERMSSKIITFIDLAGHEKYLKTTLFGMTGHQPDYTMLMIGANMGCVGMTKEHLGIALALRVPVYIVITKIDKCPENVLNDTMNDIKKILKSPGSRKLPVVIRNHDDVVVAARNFVSERIAPIFCVSNVTGENLDLLKTFLNLLPTKKEWDAVIDKPSQLDIDSIWHVSGVGTVVSGTVMKGLITAGENLLLGPDDHGTFQTVQVKTIHSKRLPVKQVRAGQTASIALKKIKRSAIRKGMILAHPAAKPIAVREFEAEVVILYHSTTISVNYEAVVHCGASQQCARIIWIDKGIIRTGDKAKVRFRYIARPEFLTDGTRFIFREGRAKGIGKITSLIPYVPEKDSHQPHPKSVSRGSHAKETANKDATATHQSGSSTTTTTSTTSNGSSASKKNHRRHKQ</sequence>
<feature type="domain" description="Tr-type G" evidence="5">
    <location>
        <begin position="213"/>
        <end position="439"/>
    </location>
</feature>
<dbReference type="InterPro" id="IPR027417">
    <property type="entry name" value="P-loop_NTPase"/>
</dbReference>
<dbReference type="Proteomes" id="UP000001396">
    <property type="component" value="Unassembled WGS sequence"/>
</dbReference>
<feature type="region of interest" description="Disordered" evidence="4">
    <location>
        <begin position="54"/>
        <end position="111"/>
    </location>
</feature>
<dbReference type="InterPro" id="IPR009001">
    <property type="entry name" value="Transl_elong_EF1A/Init_IF2_C"/>
</dbReference>
<evidence type="ECO:0000313" key="6">
    <source>
        <dbReference type="EMBL" id="EFA86408.1"/>
    </source>
</evidence>
<proteinExistence type="inferred from homology"/>
<evidence type="ECO:0000256" key="4">
    <source>
        <dbReference type="SAM" id="MobiDB-lite"/>
    </source>
</evidence>
<dbReference type="FunCoup" id="D3AVT5">
    <property type="interactions" value="143"/>
</dbReference>
<dbReference type="AlphaFoldDB" id="D3AVT5"/>
<gene>
    <name evidence="6" type="primary">gtpbp1</name>
    <name evidence="6" type="ORF">PPL_00200</name>
</gene>
<dbReference type="InterPro" id="IPR004161">
    <property type="entry name" value="EFTu-like_2"/>
</dbReference>
<dbReference type="SUPFAM" id="SSF50465">
    <property type="entry name" value="EF-Tu/eEF-1alpha/eIF2-gamma C-terminal domain"/>
    <property type="match status" value="1"/>
</dbReference>
<dbReference type="STRING" id="670386.D3AVT5"/>
<dbReference type="FunFam" id="3.40.50.300:FF:000091">
    <property type="entry name" value="Probable GTP-binding protein 1"/>
    <property type="match status" value="1"/>
</dbReference>
<dbReference type="FunFam" id="2.40.30.10:FF:000014">
    <property type="entry name" value="Probable GTP-binding protein 1"/>
    <property type="match status" value="1"/>
</dbReference>
<evidence type="ECO:0000256" key="1">
    <source>
        <dbReference type="ARBA" id="ARBA00007249"/>
    </source>
</evidence>
<evidence type="ECO:0000313" key="7">
    <source>
        <dbReference type="Proteomes" id="UP000001396"/>
    </source>
</evidence>
<dbReference type="Gene3D" id="3.40.50.300">
    <property type="entry name" value="P-loop containing nucleotide triphosphate hydrolases"/>
    <property type="match status" value="1"/>
</dbReference>
<dbReference type="Gene3D" id="2.40.30.10">
    <property type="entry name" value="Translation factors"/>
    <property type="match status" value="2"/>
</dbReference>
<dbReference type="PROSITE" id="PS51722">
    <property type="entry name" value="G_TR_2"/>
    <property type="match status" value="1"/>
</dbReference>
<dbReference type="GO" id="GO:0003746">
    <property type="term" value="F:translation elongation factor activity"/>
    <property type="evidence" value="ECO:0007669"/>
    <property type="project" value="TreeGrafter"/>
</dbReference>
<dbReference type="InterPro" id="IPR035531">
    <property type="entry name" value="GTPBP1-like"/>
</dbReference>
<dbReference type="CDD" id="cd03694">
    <property type="entry name" value="GTPBP_II"/>
    <property type="match status" value="1"/>
</dbReference>
<reference evidence="6 7" key="1">
    <citation type="journal article" date="2011" name="Genome Res.">
        <title>Phylogeny-wide analysis of social amoeba genomes highlights ancient origins for complex intercellular communication.</title>
        <authorList>
            <person name="Heidel A.J."/>
            <person name="Lawal H.M."/>
            <person name="Felder M."/>
            <person name="Schilde C."/>
            <person name="Helps N.R."/>
            <person name="Tunggal B."/>
            <person name="Rivero F."/>
            <person name="John U."/>
            <person name="Schleicher M."/>
            <person name="Eichinger L."/>
            <person name="Platzer M."/>
            <person name="Noegel A.A."/>
            <person name="Schaap P."/>
            <person name="Gloeckner G."/>
        </authorList>
    </citation>
    <scope>NUCLEOTIDE SEQUENCE [LARGE SCALE GENOMIC DNA]</scope>
    <source>
        <strain evidence="7">ATCC 26659 / Pp 5 / PN500</strain>
    </source>
</reference>
<dbReference type="EMBL" id="ADBJ01000002">
    <property type="protein sequence ID" value="EFA86408.1"/>
    <property type="molecule type" value="Genomic_DNA"/>
</dbReference>
<keyword evidence="3" id="KW-0342">GTP-binding</keyword>
<accession>D3AVT5</accession>
<dbReference type="InterPro" id="IPR009000">
    <property type="entry name" value="Transl_B-barrel_sf"/>
</dbReference>
<dbReference type="CDD" id="cd04165">
    <property type="entry name" value="GTPBP1_like"/>
    <property type="match status" value="1"/>
</dbReference>
<evidence type="ECO:0000256" key="3">
    <source>
        <dbReference type="ARBA" id="ARBA00023134"/>
    </source>
</evidence>
<dbReference type="InterPro" id="IPR050055">
    <property type="entry name" value="EF-Tu_GTPase"/>
</dbReference>
<evidence type="ECO:0000256" key="2">
    <source>
        <dbReference type="ARBA" id="ARBA00022741"/>
    </source>
</evidence>
<dbReference type="GeneID" id="31355734"/>
<keyword evidence="7" id="KW-1185">Reference proteome</keyword>
<dbReference type="InParanoid" id="D3AVT5"/>
<dbReference type="PANTHER" id="PTHR43721">
    <property type="entry name" value="ELONGATION FACTOR TU-RELATED"/>
    <property type="match status" value="1"/>
</dbReference>
<feature type="region of interest" description="Disordered" evidence="4">
    <location>
        <begin position="630"/>
        <end position="691"/>
    </location>
</feature>
<organism evidence="6 7">
    <name type="scientific">Heterostelium pallidum (strain ATCC 26659 / Pp 5 / PN500)</name>
    <name type="common">Cellular slime mold</name>
    <name type="synonym">Polysphondylium pallidum</name>
    <dbReference type="NCBI Taxonomy" id="670386"/>
    <lineage>
        <taxon>Eukaryota</taxon>
        <taxon>Amoebozoa</taxon>
        <taxon>Evosea</taxon>
        <taxon>Eumycetozoa</taxon>
        <taxon>Dictyostelia</taxon>
        <taxon>Acytosteliales</taxon>
        <taxon>Acytosteliaceae</taxon>
        <taxon>Heterostelium</taxon>
    </lineage>
</organism>
<feature type="region of interest" description="Disordered" evidence="4">
    <location>
        <begin position="1"/>
        <end position="39"/>
    </location>
</feature>
<comment type="similarity">
    <text evidence="1">Belongs to the TRAFAC class translation factor GTPase superfamily. Classic translation factor GTPase family. EF-Tu/EF-1A subfamily.</text>
</comment>
<dbReference type="PANTHER" id="PTHR43721:SF9">
    <property type="entry name" value="GTP-BINDING PROTEIN 1"/>
    <property type="match status" value="1"/>
</dbReference>
<name>D3AVT5_HETP5</name>
<evidence type="ECO:0000259" key="5">
    <source>
        <dbReference type="PROSITE" id="PS51722"/>
    </source>
</evidence>
<dbReference type="SUPFAM" id="SSF52540">
    <property type="entry name" value="P-loop containing nucleoside triphosphate hydrolases"/>
    <property type="match status" value="1"/>
</dbReference>
<dbReference type="SUPFAM" id="SSF50447">
    <property type="entry name" value="Translation proteins"/>
    <property type="match status" value="1"/>
</dbReference>
<feature type="compositionally biased region" description="Low complexity" evidence="4">
    <location>
        <begin position="56"/>
        <end position="78"/>
    </location>
</feature>
<feature type="compositionally biased region" description="Low complexity" evidence="4">
    <location>
        <begin position="10"/>
        <end position="28"/>
    </location>
</feature>
<feature type="compositionally biased region" description="Low complexity" evidence="4">
    <location>
        <begin position="658"/>
        <end position="682"/>
    </location>
</feature>
<dbReference type="Pfam" id="PF03144">
    <property type="entry name" value="GTP_EFTU_D2"/>
    <property type="match status" value="1"/>
</dbReference>
<dbReference type="FunFam" id="2.40.30.10:FF:000084">
    <property type="entry name" value="GTP-binding elongation factor Tu family"/>
    <property type="match status" value="1"/>
</dbReference>
<dbReference type="GO" id="GO:0003924">
    <property type="term" value="F:GTPase activity"/>
    <property type="evidence" value="ECO:0007669"/>
    <property type="project" value="InterPro"/>
</dbReference>
<dbReference type="RefSeq" id="XP_020438513.1">
    <property type="nucleotide sequence ID" value="XM_020571239.1"/>
</dbReference>
<keyword evidence="2" id="KW-0547">Nucleotide-binding</keyword>
<dbReference type="Pfam" id="PF00009">
    <property type="entry name" value="GTP_EFTU"/>
    <property type="match status" value="1"/>
</dbReference>
<dbReference type="OMA" id="CTNDEDQ"/>
<dbReference type="InterPro" id="IPR000795">
    <property type="entry name" value="T_Tr_GTP-bd_dom"/>
</dbReference>